<name>A0AAW2BCN6_9ROSI</name>
<dbReference type="EMBL" id="JAZDWU010000012">
    <property type="protein sequence ID" value="KAK9983780.1"/>
    <property type="molecule type" value="Genomic_DNA"/>
</dbReference>
<evidence type="ECO:0000256" key="1">
    <source>
        <dbReference type="SAM" id="MobiDB-lite"/>
    </source>
</evidence>
<protein>
    <submittedName>
        <fullName evidence="2">Uncharacterized protein</fullName>
    </submittedName>
</protein>
<dbReference type="PANTHER" id="PTHR31694">
    <property type="entry name" value="DESICCATION-LIKE PROTEIN"/>
    <property type="match status" value="1"/>
</dbReference>
<dbReference type="PANTHER" id="PTHR31694:SF26">
    <property type="entry name" value="OS05G0151100 PROTEIN"/>
    <property type="match status" value="1"/>
</dbReference>
<feature type="region of interest" description="Disordered" evidence="1">
    <location>
        <begin position="41"/>
        <end position="61"/>
    </location>
</feature>
<dbReference type="InterPro" id="IPR052965">
    <property type="entry name" value="Pigment-catalase-like"/>
</dbReference>
<comment type="caution">
    <text evidence="2">The sequence shown here is derived from an EMBL/GenBank/DDBJ whole genome shotgun (WGS) entry which is preliminary data.</text>
</comment>
<reference evidence="2 3" key="1">
    <citation type="submission" date="2024-01" db="EMBL/GenBank/DDBJ databases">
        <title>A telomere-to-telomere, gap-free genome of sweet tea (Lithocarpus litseifolius).</title>
        <authorList>
            <person name="Zhou J."/>
        </authorList>
    </citation>
    <scope>NUCLEOTIDE SEQUENCE [LARGE SCALE GENOMIC DNA]</scope>
    <source>
        <strain evidence="2">Zhou-2022a</strain>
        <tissue evidence="2">Leaf</tissue>
    </source>
</reference>
<gene>
    <name evidence="2" type="ORF">SO802_033305</name>
</gene>
<evidence type="ECO:0000313" key="2">
    <source>
        <dbReference type="EMBL" id="KAK9983780.1"/>
    </source>
</evidence>
<accession>A0AAW2BCN6</accession>
<dbReference type="AlphaFoldDB" id="A0AAW2BCN6"/>
<keyword evidence="3" id="KW-1185">Reference proteome</keyword>
<organism evidence="2 3">
    <name type="scientific">Lithocarpus litseifolius</name>
    <dbReference type="NCBI Taxonomy" id="425828"/>
    <lineage>
        <taxon>Eukaryota</taxon>
        <taxon>Viridiplantae</taxon>
        <taxon>Streptophyta</taxon>
        <taxon>Embryophyta</taxon>
        <taxon>Tracheophyta</taxon>
        <taxon>Spermatophyta</taxon>
        <taxon>Magnoliopsida</taxon>
        <taxon>eudicotyledons</taxon>
        <taxon>Gunneridae</taxon>
        <taxon>Pentapetalae</taxon>
        <taxon>rosids</taxon>
        <taxon>fabids</taxon>
        <taxon>Fagales</taxon>
        <taxon>Fagaceae</taxon>
        <taxon>Lithocarpus</taxon>
    </lineage>
</organism>
<proteinExistence type="predicted"/>
<evidence type="ECO:0000313" key="3">
    <source>
        <dbReference type="Proteomes" id="UP001459277"/>
    </source>
</evidence>
<dbReference type="Proteomes" id="UP001459277">
    <property type="component" value="Unassembled WGS sequence"/>
</dbReference>
<sequence length="83" mass="9294">MGELDCESIQANEADRIQFALNLELLKVEFFLNGAAGQGLNTNNPSLAERGPPCIGTKKQGSRYRTDTSRYVLYRRTDHTGQF</sequence>